<comment type="caution">
    <text evidence="1">The sequence shown here is derived from an EMBL/GenBank/DDBJ whole genome shotgun (WGS) entry which is preliminary data.</text>
</comment>
<dbReference type="Proteomes" id="UP001056120">
    <property type="component" value="Linkage Group LG14"/>
</dbReference>
<accession>A0ACB9GR93</accession>
<reference evidence="1 2" key="2">
    <citation type="journal article" date="2022" name="Mol. Ecol. Resour.">
        <title>The genomes of chicory, endive, great burdock and yacon provide insights into Asteraceae paleo-polyploidization history and plant inulin production.</title>
        <authorList>
            <person name="Fan W."/>
            <person name="Wang S."/>
            <person name="Wang H."/>
            <person name="Wang A."/>
            <person name="Jiang F."/>
            <person name="Liu H."/>
            <person name="Zhao H."/>
            <person name="Xu D."/>
            <person name="Zhang Y."/>
        </authorList>
    </citation>
    <scope>NUCLEOTIDE SEQUENCE [LARGE SCALE GENOMIC DNA]</scope>
    <source>
        <strain evidence="2">cv. Yunnan</strain>
        <tissue evidence="1">Leaves</tissue>
    </source>
</reference>
<dbReference type="EMBL" id="CM042031">
    <property type="protein sequence ID" value="KAI3785583.1"/>
    <property type="molecule type" value="Genomic_DNA"/>
</dbReference>
<organism evidence="1 2">
    <name type="scientific">Smallanthus sonchifolius</name>
    <dbReference type="NCBI Taxonomy" id="185202"/>
    <lineage>
        <taxon>Eukaryota</taxon>
        <taxon>Viridiplantae</taxon>
        <taxon>Streptophyta</taxon>
        <taxon>Embryophyta</taxon>
        <taxon>Tracheophyta</taxon>
        <taxon>Spermatophyta</taxon>
        <taxon>Magnoliopsida</taxon>
        <taxon>eudicotyledons</taxon>
        <taxon>Gunneridae</taxon>
        <taxon>Pentapetalae</taxon>
        <taxon>asterids</taxon>
        <taxon>campanulids</taxon>
        <taxon>Asterales</taxon>
        <taxon>Asteraceae</taxon>
        <taxon>Asteroideae</taxon>
        <taxon>Heliantheae alliance</taxon>
        <taxon>Millerieae</taxon>
        <taxon>Smallanthus</taxon>
    </lineage>
</organism>
<proteinExistence type="predicted"/>
<reference evidence="2" key="1">
    <citation type="journal article" date="2022" name="Mol. Ecol. Resour.">
        <title>The genomes of chicory, endive, great burdock and yacon provide insights into Asteraceae palaeo-polyploidization history and plant inulin production.</title>
        <authorList>
            <person name="Fan W."/>
            <person name="Wang S."/>
            <person name="Wang H."/>
            <person name="Wang A."/>
            <person name="Jiang F."/>
            <person name="Liu H."/>
            <person name="Zhao H."/>
            <person name="Xu D."/>
            <person name="Zhang Y."/>
        </authorList>
    </citation>
    <scope>NUCLEOTIDE SEQUENCE [LARGE SCALE GENOMIC DNA]</scope>
    <source>
        <strain evidence="2">cv. Yunnan</strain>
    </source>
</reference>
<protein>
    <submittedName>
        <fullName evidence="1">Uncharacterized protein</fullName>
    </submittedName>
</protein>
<keyword evidence="2" id="KW-1185">Reference proteome</keyword>
<evidence type="ECO:0000313" key="2">
    <source>
        <dbReference type="Proteomes" id="UP001056120"/>
    </source>
</evidence>
<gene>
    <name evidence="1" type="ORF">L1987_44705</name>
</gene>
<sequence length="75" mass="8321">MANTPGVSATLFNALAQANINVGAIAQGCSEYNITIVIKREDCVIKSLKSGPFKILYFTNSNGHKWVWADWFHFT</sequence>
<name>A0ACB9GR93_9ASTR</name>
<evidence type="ECO:0000313" key="1">
    <source>
        <dbReference type="EMBL" id="KAI3785583.1"/>
    </source>
</evidence>